<dbReference type="Gramene" id="ONIVA02G17570.1">
    <property type="protein sequence ID" value="ONIVA02G17570.1"/>
    <property type="gene ID" value="ONIVA02G17570"/>
</dbReference>
<organism evidence="2">
    <name type="scientific">Oryza nivara</name>
    <name type="common">Indian wild rice</name>
    <name type="synonym">Oryza sativa f. spontanea</name>
    <dbReference type="NCBI Taxonomy" id="4536"/>
    <lineage>
        <taxon>Eukaryota</taxon>
        <taxon>Viridiplantae</taxon>
        <taxon>Streptophyta</taxon>
        <taxon>Embryophyta</taxon>
        <taxon>Tracheophyta</taxon>
        <taxon>Spermatophyta</taxon>
        <taxon>Magnoliopsida</taxon>
        <taxon>Liliopsida</taxon>
        <taxon>Poales</taxon>
        <taxon>Poaceae</taxon>
        <taxon>BOP clade</taxon>
        <taxon>Oryzoideae</taxon>
        <taxon>Oryzeae</taxon>
        <taxon>Oryzinae</taxon>
        <taxon>Oryza</taxon>
    </lineage>
</organism>
<evidence type="ECO:0000313" key="2">
    <source>
        <dbReference type="EnsemblPlants" id="ONIVA02G17570.1"/>
    </source>
</evidence>
<feature type="region of interest" description="Disordered" evidence="1">
    <location>
        <begin position="1"/>
        <end position="43"/>
    </location>
</feature>
<feature type="compositionally biased region" description="Polar residues" evidence="1">
    <location>
        <begin position="174"/>
        <end position="184"/>
    </location>
</feature>
<keyword evidence="3" id="KW-1185">Reference proteome</keyword>
<reference evidence="2" key="1">
    <citation type="submission" date="2015-04" db="UniProtKB">
        <authorList>
            <consortium name="EnsemblPlants"/>
        </authorList>
    </citation>
    <scope>IDENTIFICATION</scope>
    <source>
        <strain evidence="2">SL10</strain>
    </source>
</reference>
<dbReference type="EnsemblPlants" id="ONIVA02G17570.1">
    <property type="protein sequence ID" value="ONIVA02G17570.1"/>
    <property type="gene ID" value="ONIVA02G17570"/>
</dbReference>
<dbReference type="Proteomes" id="UP000006591">
    <property type="component" value="Chromosome 2"/>
</dbReference>
<name>A0A0E0G6E6_ORYNI</name>
<accession>A0A0E0G6E6</accession>
<protein>
    <submittedName>
        <fullName evidence="2">Uncharacterized protein</fullName>
    </submittedName>
</protein>
<dbReference type="HOGENOM" id="CLU_1221369_0_0_1"/>
<sequence>MKLSPASTKAPLPWISPLHYRSPTRAAPPSPPPPPPPLPEAPLTQLRYVHHPDLARLIASSPSAQRALDLFNAAAAQRGFSHTPATFAALLVRLARSRLPSAAAAVLRRAASAPCRFLEPQFLPLLRLLPPDHSLALLRLLPALLRRGRVSRKALAVCLDRLVSSRRCPDRMSRSSGPAGNIKNSVAAGNETKSELLRNQLHPKMTHESMICEHNLSFALSSTSIKS</sequence>
<reference evidence="2" key="2">
    <citation type="submission" date="2018-04" db="EMBL/GenBank/DDBJ databases">
        <title>OnivRS2 (Oryza nivara Reference Sequence Version 2).</title>
        <authorList>
            <person name="Zhang J."/>
            <person name="Kudrna D."/>
            <person name="Lee S."/>
            <person name="Talag J."/>
            <person name="Rajasekar S."/>
            <person name="Welchert J."/>
            <person name="Hsing Y.-I."/>
            <person name="Wing R.A."/>
        </authorList>
    </citation>
    <scope>NUCLEOTIDE SEQUENCE [LARGE SCALE GENOMIC DNA]</scope>
    <source>
        <strain evidence="2">SL10</strain>
    </source>
</reference>
<proteinExistence type="predicted"/>
<feature type="region of interest" description="Disordered" evidence="1">
    <location>
        <begin position="169"/>
        <end position="188"/>
    </location>
</feature>
<dbReference type="STRING" id="4536.A0A0E0G6E6"/>
<dbReference type="AlphaFoldDB" id="A0A0E0G6E6"/>
<evidence type="ECO:0000256" key="1">
    <source>
        <dbReference type="SAM" id="MobiDB-lite"/>
    </source>
</evidence>
<dbReference type="eggNOG" id="KOG4197">
    <property type="taxonomic scope" value="Eukaryota"/>
</dbReference>
<feature type="compositionally biased region" description="Pro residues" evidence="1">
    <location>
        <begin position="26"/>
        <end position="40"/>
    </location>
</feature>
<evidence type="ECO:0000313" key="3">
    <source>
        <dbReference type="Proteomes" id="UP000006591"/>
    </source>
</evidence>